<evidence type="ECO:0000313" key="3">
    <source>
        <dbReference type="Proteomes" id="UP001314166"/>
    </source>
</evidence>
<name>A0ABN9YN50_9LACO</name>
<dbReference type="RefSeq" id="WP_338343359.1">
    <property type="nucleotide sequence ID" value="NZ_CAUZLH010000005.1"/>
</dbReference>
<reference evidence="2 3" key="1">
    <citation type="submission" date="2023-10" db="EMBL/GenBank/DDBJ databases">
        <authorList>
            <person name="Botero Cardona J."/>
        </authorList>
    </citation>
    <scope>NUCLEOTIDE SEQUENCE [LARGE SCALE GENOMIC DNA]</scope>
    <source>
        <strain evidence="2 3">R-55214</strain>
    </source>
</reference>
<feature type="compositionally biased region" description="Basic and acidic residues" evidence="1">
    <location>
        <begin position="158"/>
        <end position="180"/>
    </location>
</feature>
<protein>
    <submittedName>
        <fullName evidence="2">Uncharacterized protein</fullName>
    </submittedName>
</protein>
<organism evidence="2 3">
    <name type="scientific">Fructobacillus evanidus</name>
    <dbReference type="NCBI Taxonomy" id="3064281"/>
    <lineage>
        <taxon>Bacteria</taxon>
        <taxon>Bacillati</taxon>
        <taxon>Bacillota</taxon>
        <taxon>Bacilli</taxon>
        <taxon>Lactobacillales</taxon>
        <taxon>Lactobacillaceae</taxon>
        <taxon>Fructobacillus</taxon>
    </lineage>
</organism>
<feature type="region of interest" description="Disordered" evidence="1">
    <location>
        <begin position="148"/>
        <end position="180"/>
    </location>
</feature>
<dbReference type="Proteomes" id="UP001314166">
    <property type="component" value="Unassembled WGS sequence"/>
</dbReference>
<evidence type="ECO:0000313" key="2">
    <source>
        <dbReference type="EMBL" id="CAK1234033.1"/>
    </source>
</evidence>
<comment type="caution">
    <text evidence="2">The sequence shown here is derived from an EMBL/GenBank/DDBJ whole genome shotgun (WGS) entry which is preliminary data.</text>
</comment>
<proteinExistence type="predicted"/>
<evidence type="ECO:0000256" key="1">
    <source>
        <dbReference type="SAM" id="MobiDB-lite"/>
    </source>
</evidence>
<gene>
    <name evidence="2" type="ORF">R55214_HHFBAMCI_00495</name>
</gene>
<keyword evidence="3" id="KW-1185">Reference proteome</keyword>
<sequence>MSINGQAIIDQIEEQNYAQETLAVKDGQSIDLDALFSAFLPLAQKENLALAKADIDGGIEEGGTTFSLEVNVINLPLRYANQEKKLVYADQNYDLQVYTIVDNPNVSKSRLKIAKLSSLAALLDDSDGVFAKAAAWFDDQLQVILENQQQAEQEAAEADQKADEEKAATDEADTKTANKK</sequence>
<accession>A0ABN9YN50</accession>
<dbReference type="EMBL" id="CAUZMB010000002">
    <property type="protein sequence ID" value="CAK1234033.1"/>
    <property type="molecule type" value="Genomic_DNA"/>
</dbReference>